<feature type="region of interest" description="Disordered" evidence="1">
    <location>
        <begin position="190"/>
        <end position="221"/>
    </location>
</feature>
<dbReference type="EMBL" id="CP007268">
    <property type="protein sequence ID" value="AHK79000.1"/>
    <property type="molecule type" value="Genomic_DNA"/>
</dbReference>
<dbReference type="HOGENOM" id="CLU_009583_0_3_6"/>
<dbReference type="InterPro" id="IPR028098">
    <property type="entry name" value="Glyco_trans_4-like_N"/>
</dbReference>
<dbReference type="OrthoDB" id="9775208at2"/>
<evidence type="ECO:0000313" key="3">
    <source>
        <dbReference type="EMBL" id="AHK79000.1"/>
    </source>
</evidence>
<dbReference type="PANTHER" id="PTHR12526">
    <property type="entry name" value="GLYCOSYLTRANSFERASE"/>
    <property type="match status" value="1"/>
</dbReference>
<dbReference type="RefSeq" id="WP_025281421.1">
    <property type="nucleotide sequence ID" value="NZ_CP007268.1"/>
</dbReference>
<dbReference type="Pfam" id="PF13439">
    <property type="entry name" value="Glyco_transf_4"/>
    <property type="match status" value="1"/>
</dbReference>
<keyword evidence="4" id="KW-1185">Reference proteome</keyword>
<keyword evidence="3" id="KW-0808">Transferase</keyword>
<dbReference type="Gene3D" id="3.40.50.2000">
    <property type="entry name" value="Glycogen Phosphorylase B"/>
    <property type="match status" value="2"/>
</dbReference>
<dbReference type="AlphaFoldDB" id="W8L522"/>
<evidence type="ECO:0000313" key="4">
    <source>
        <dbReference type="Proteomes" id="UP000019442"/>
    </source>
</evidence>
<accession>W8L522</accession>
<sequence>MSEGPRKDAVPPLVAHIIHRLDVGGMENGLVNLINHMPPQRYRHAIICMTDYTDFAQRIQRDDVSLHALNKREGKDLVVHGRLWRLLRELRPDIVHTRNMATLESQVTAALAGVRHRVHGEHGWDMGDLDGSRIKTQRLRRLVRPLVGQYIALSRHQLGYLQDAIGVPASRLNHVCNGVNTGRFRPAALPDDSGVREADGGFDIRGRGPLPRGGRDAALPEGFAPEGTTVIGAVMRMQAVKAPEVLLEAFIQLCQRPGHESARLVMIGDGPKLAGLRERLEQAGLTDRAWLPGARDDVPDLMRAMDLFVVPSLAEGICNTILEAMATGLPVTATHVGGNPDLVEEGRTGRLIPAGDVGALTDALAGYLASPETAAAHGTNARARAEASFSMDAMVQGYMDVYDGLVGSAPHPNPSSPQRGEGV</sequence>
<feature type="domain" description="Glycosyltransferase subfamily 4-like N-terminal" evidence="2">
    <location>
        <begin position="23"/>
        <end position="183"/>
    </location>
</feature>
<protein>
    <submittedName>
        <fullName evidence="3">Sugar transferase</fullName>
    </submittedName>
</protein>
<dbReference type="Pfam" id="PF13692">
    <property type="entry name" value="Glyco_trans_1_4"/>
    <property type="match status" value="1"/>
</dbReference>
<reference evidence="4" key="2">
    <citation type="submission" date="2014-02" db="EMBL/GenBank/DDBJ databases">
        <title>Draft Genome Sequence of extremely halophilic bacteria Halorhodospira halochloris.</title>
        <authorList>
            <person name="Singh K.S."/>
        </authorList>
    </citation>
    <scope>NUCLEOTIDE SEQUENCE [LARGE SCALE GENOMIC DNA]</scope>
    <source>
        <strain evidence="4">A</strain>
    </source>
</reference>
<gene>
    <name evidence="3" type="ORF">M911_07360</name>
</gene>
<dbReference type="Proteomes" id="UP000019442">
    <property type="component" value="Chromosome"/>
</dbReference>
<name>W8L522_9GAMM</name>
<evidence type="ECO:0000259" key="2">
    <source>
        <dbReference type="Pfam" id="PF13439"/>
    </source>
</evidence>
<organism evidence="3 4">
    <name type="scientific">Ectothiorhodospira haloalkaliphila</name>
    <dbReference type="NCBI Taxonomy" id="421628"/>
    <lineage>
        <taxon>Bacteria</taxon>
        <taxon>Pseudomonadati</taxon>
        <taxon>Pseudomonadota</taxon>
        <taxon>Gammaproteobacteria</taxon>
        <taxon>Chromatiales</taxon>
        <taxon>Ectothiorhodospiraceae</taxon>
        <taxon>Ectothiorhodospira</taxon>
    </lineage>
</organism>
<dbReference type="PATRIC" id="fig|1354791.3.peg.1929"/>
<dbReference type="GO" id="GO:0016757">
    <property type="term" value="F:glycosyltransferase activity"/>
    <property type="evidence" value="ECO:0007669"/>
    <property type="project" value="UniProtKB-ARBA"/>
</dbReference>
<proteinExistence type="predicted"/>
<dbReference type="KEGG" id="hhc:M911_07360"/>
<feature type="compositionally biased region" description="Basic and acidic residues" evidence="1">
    <location>
        <begin position="193"/>
        <end position="206"/>
    </location>
</feature>
<dbReference type="PANTHER" id="PTHR12526:SF630">
    <property type="entry name" value="GLYCOSYLTRANSFERASE"/>
    <property type="match status" value="1"/>
</dbReference>
<evidence type="ECO:0000256" key="1">
    <source>
        <dbReference type="SAM" id="MobiDB-lite"/>
    </source>
</evidence>
<reference evidence="3 4" key="1">
    <citation type="journal article" date="2014" name="J Genomics">
        <title>Draft Genome Sequence of the Extremely Halophilic Phototrophic Purple Sulfur Bacterium Halorhodospira halochloris.</title>
        <authorList>
            <person name="Singh K.S."/>
            <person name="Kirksey J."/>
            <person name="Hoff W.D."/>
            <person name="Deole R."/>
        </authorList>
    </citation>
    <scope>NUCLEOTIDE SEQUENCE [LARGE SCALE GENOMIC DNA]</scope>
    <source>
        <strain evidence="3 4">A</strain>
    </source>
</reference>
<dbReference type="SUPFAM" id="SSF53756">
    <property type="entry name" value="UDP-Glycosyltransferase/glycogen phosphorylase"/>
    <property type="match status" value="1"/>
</dbReference>